<comment type="caution">
    <text evidence="1">The sequence shown here is derived from an EMBL/GenBank/DDBJ whole genome shotgun (WGS) entry which is preliminary data.</text>
</comment>
<reference evidence="1" key="1">
    <citation type="submission" date="2019-11" db="EMBL/GenBank/DDBJ databases">
        <title>Microbial mats filling the niche in hypersaline microbial mats.</title>
        <authorList>
            <person name="Wong H.L."/>
            <person name="Macleod F.I."/>
            <person name="White R.A. III"/>
            <person name="Burns B.P."/>
        </authorList>
    </citation>
    <scope>NUCLEOTIDE SEQUENCE</scope>
    <source>
        <strain evidence="1">Bin_327</strain>
    </source>
</reference>
<gene>
    <name evidence="1" type="ORF">GF359_09085</name>
</gene>
<dbReference type="Proteomes" id="UP000630660">
    <property type="component" value="Unassembled WGS sequence"/>
</dbReference>
<sequence>MNEQKITPPEIVEGLKELGFEVVERTSLETKLEKGEYQVTIPMKKIDPKQAEEITQA</sequence>
<feature type="non-terminal residue" evidence="1">
    <location>
        <position position="57"/>
    </location>
</feature>
<name>A0A9D5QDR7_UNCW3</name>
<dbReference type="EMBL" id="WJKJ01000303">
    <property type="protein sequence ID" value="MBD3365352.1"/>
    <property type="molecule type" value="Genomic_DNA"/>
</dbReference>
<accession>A0A9D5QDR7</accession>
<evidence type="ECO:0000313" key="1">
    <source>
        <dbReference type="EMBL" id="MBD3365352.1"/>
    </source>
</evidence>
<organism evidence="1 2">
    <name type="scientific">candidate division WOR-3 bacterium</name>
    <dbReference type="NCBI Taxonomy" id="2052148"/>
    <lineage>
        <taxon>Bacteria</taxon>
        <taxon>Bacteria division WOR-3</taxon>
    </lineage>
</organism>
<dbReference type="AlphaFoldDB" id="A0A9D5QDR7"/>
<proteinExistence type="predicted"/>
<evidence type="ECO:0000313" key="2">
    <source>
        <dbReference type="Proteomes" id="UP000630660"/>
    </source>
</evidence>
<protein>
    <submittedName>
        <fullName evidence="1">Uncharacterized protein</fullName>
    </submittedName>
</protein>